<gene>
    <name evidence="2" type="ORF">GCM10022406_04050</name>
</gene>
<evidence type="ECO:0000313" key="3">
    <source>
        <dbReference type="Proteomes" id="UP001499909"/>
    </source>
</evidence>
<dbReference type="Proteomes" id="UP001499909">
    <property type="component" value="Unassembled WGS sequence"/>
</dbReference>
<evidence type="ECO:0000256" key="1">
    <source>
        <dbReference type="SAM" id="MobiDB-lite"/>
    </source>
</evidence>
<dbReference type="InterPro" id="IPR052894">
    <property type="entry name" value="AsmA-related"/>
</dbReference>
<dbReference type="EMBL" id="BAABDH010000005">
    <property type="protein sequence ID" value="GAA3920954.1"/>
    <property type="molecule type" value="Genomic_DNA"/>
</dbReference>
<keyword evidence="3" id="KW-1185">Reference proteome</keyword>
<accession>A0ABP7MEA8</accession>
<comment type="caution">
    <text evidence="2">The sequence shown here is derived from an EMBL/GenBank/DDBJ whole genome shotgun (WGS) entry which is preliminary data.</text>
</comment>
<name>A0ABP7MEA8_9BACT</name>
<dbReference type="RefSeq" id="WP_345109359.1">
    <property type="nucleotide sequence ID" value="NZ_BAABDH010000005.1"/>
</dbReference>
<proteinExistence type="predicted"/>
<feature type="region of interest" description="Disordered" evidence="1">
    <location>
        <begin position="794"/>
        <end position="819"/>
    </location>
</feature>
<sequence length="850" mass="93597">MKKFKKTLALALLGVVLLLGGVGMSVWLGQEQIISLFVQEANRHLRTPVRIGRLDVSVLAEFPRVAITLHDVVVHGSRWPQDTTALVRARTLHCAFDAWDMVAGHYRIRVLTLADGRVQVGHDGQGRSNYEVLRAAPAQATDQQLAFDLELIRLERVGVEYTNAGTQHRYSWQVHDLSASLAATAARVSIQAQGQARINGIRLSNDHYLRGKEVSLTTRLELDRAAQQLTVQPSVVQIGKAAYGLTGQAGYGGSPTFRLQFEGQHTNLQSIVALLPPRLVRRLERYRSRGEVYFRGELQRGPAGGKPRIDGQFGCRDASFYHPDYQESVEHVFLRGTFSNGARRGATTTFVALQELRGNLHGRAFSGSGRYENLQDPTIQLSLRADLDVARALRFFPVAAVRSASGQARLTVQLAGNLRQLRTRPATALARSAGRLTLRGVSLQLRDYTLPLTGLTGDFRLRRNDIVVTGFTGRLGRSDFQVNGALRNALSGQQQLHQPLLIEASVVSRLLDLDQLLSSSGAAPPAGPTRQPGPREAYALQVAPDLALVVQARIQQVRFRRWRGQQLRGRVRLQRQVLSTDGLSVRTAGGSATVRGTLDARQPGLLRVSTRMSCTQLPLDSLFYVFEDFGQHFLTSRHLRGTLTASADAELYFDRQLRPLTDRLEAEVQATVRNGELNNFAPLQQLSMVASREQLRHLRFAQLTNSLYIQSRTVYVPEIEIRSNMRTASVLRVSGTHTFDQQLDYHLSIPILPGLLRPRIGGETATGPAILLAVQGTETDFRVSLDQRRPLVAARPGPAAARPPAAAPGSAGAKPAAVADVPAAPPARLFEVKKPVKQPAQPQPDQYFDF</sequence>
<dbReference type="PANTHER" id="PTHR30441:SF4">
    <property type="entry name" value="PROTEIN ASMA"/>
    <property type="match status" value="1"/>
</dbReference>
<protein>
    <recommendedName>
        <fullName evidence="4">AsmA-like C-terminal domain-containing protein</fullName>
    </recommendedName>
</protein>
<evidence type="ECO:0008006" key="4">
    <source>
        <dbReference type="Google" id="ProtNLM"/>
    </source>
</evidence>
<dbReference type="PANTHER" id="PTHR30441">
    <property type="entry name" value="DUF748 DOMAIN-CONTAINING PROTEIN"/>
    <property type="match status" value="1"/>
</dbReference>
<reference evidence="3" key="1">
    <citation type="journal article" date="2019" name="Int. J. Syst. Evol. Microbiol.">
        <title>The Global Catalogue of Microorganisms (GCM) 10K type strain sequencing project: providing services to taxonomists for standard genome sequencing and annotation.</title>
        <authorList>
            <consortium name="The Broad Institute Genomics Platform"/>
            <consortium name="The Broad Institute Genome Sequencing Center for Infectious Disease"/>
            <person name="Wu L."/>
            <person name="Ma J."/>
        </authorList>
    </citation>
    <scope>NUCLEOTIDE SEQUENCE [LARGE SCALE GENOMIC DNA]</scope>
    <source>
        <strain evidence="3">JCM 17214</strain>
    </source>
</reference>
<evidence type="ECO:0000313" key="2">
    <source>
        <dbReference type="EMBL" id="GAA3920954.1"/>
    </source>
</evidence>
<organism evidence="2 3">
    <name type="scientific">Hymenobacter algoricola</name>
    <dbReference type="NCBI Taxonomy" id="486267"/>
    <lineage>
        <taxon>Bacteria</taxon>
        <taxon>Pseudomonadati</taxon>
        <taxon>Bacteroidota</taxon>
        <taxon>Cytophagia</taxon>
        <taxon>Cytophagales</taxon>
        <taxon>Hymenobacteraceae</taxon>
        <taxon>Hymenobacter</taxon>
    </lineage>
</organism>